<evidence type="ECO:0000259" key="3">
    <source>
        <dbReference type="Pfam" id="PF14016"/>
    </source>
</evidence>
<dbReference type="KEGG" id="daur:Daura_27950"/>
<dbReference type="EMBL" id="CP073767">
    <property type="protein sequence ID" value="UWZ50652.1"/>
    <property type="molecule type" value="Genomic_DNA"/>
</dbReference>
<proteinExistence type="predicted"/>
<evidence type="ECO:0000313" key="4">
    <source>
        <dbReference type="EMBL" id="UWZ50652.1"/>
    </source>
</evidence>
<dbReference type="RefSeq" id="WP_162189809.1">
    <property type="nucleotide sequence ID" value="NZ_CP073767.1"/>
</dbReference>
<organism evidence="4 5">
    <name type="scientific">Dactylosporangium aurantiacum</name>
    <dbReference type="NCBI Taxonomy" id="35754"/>
    <lineage>
        <taxon>Bacteria</taxon>
        <taxon>Bacillati</taxon>
        <taxon>Actinomycetota</taxon>
        <taxon>Actinomycetes</taxon>
        <taxon>Micromonosporales</taxon>
        <taxon>Micromonosporaceae</taxon>
        <taxon>Dactylosporangium</taxon>
    </lineage>
</organism>
<dbReference type="PROSITE" id="PS51257">
    <property type="entry name" value="PROKAR_LIPOPROTEIN"/>
    <property type="match status" value="1"/>
</dbReference>
<evidence type="ECO:0000256" key="2">
    <source>
        <dbReference type="SAM" id="SignalP"/>
    </source>
</evidence>
<feature type="compositionally biased region" description="Low complexity" evidence="1">
    <location>
        <begin position="46"/>
        <end position="67"/>
    </location>
</feature>
<dbReference type="AlphaFoldDB" id="A0A9Q9MI53"/>
<reference evidence="4" key="1">
    <citation type="submission" date="2021-04" db="EMBL/GenBank/DDBJ databases">
        <title>Dactylosporangium aurantiacum NRRL B-8018 full assembly.</title>
        <authorList>
            <person name="Hartkoorn R.C."/>
            <person name="Beaudoing E."/>
            <person name="Hot D."/>
        </authorList>
    </citation>
    <scope>NUCLEOTIDE SEQUENCE</scope>
    <source>
        <strain evidence="4">NRRL B-8018</strain>
    </source>
</reference>
<gene>
    <name evidence="4" type="ORF">Daura_27950</name>
</gene>
<keyword evidence="2" id="KW-0732">Signal</keyword>
<feature type="signal peptide" evidence="2">
    <location>
        <begin position="1"/>
        <end position="27"/>
    </location>
</feature>
<evidence type="ECO:0000256" key="1">
    <source>
        <dbReference type="SAM" id="MobiDB-lite"/>
    </source>
</evidence>
<feature type="chain" id="PRO_5040493485" evidence="2">
    <location>
        <begin position="28"/>
        <end position="224"/>
    </location>
</feature>
<keyword evidence="5" id="KW-1185">Reference proteome</keyword>
<name>A0A9Q9MI53_9ACTN</name>
<dbReference type="Pfam" id="PF14016">
    <property type="entry name" value="DUF4232"/>
    <property type="match status" value="1"/>
</dbReference>
<dbReference type="Proteomes" id="UP001058003">
    <property type="component" value="Chromosome"/>
</dbReference>
<feature type="domain" description="DUF4232" evidence="3">
    <location>
        <begin position="86"/>
        <end position="219"/>
    </location>
</feature>
<sequence length="224" mass="22636">MHIRTFTFIAMLGLSVAGCSASGPASTAPVGRPDPPSTDAAASTVPLAEQSPASASAAGGGRSAKPATSRTSAGTTPPAGSLARPCTMADLRFSLSLGLPMAGPFASGSVRMTNTAADRCRVSGTITVRWLDGGGRPMPVTVERLPGSMPGSTSVLQPGRAANAGLEWRRSRSLPSDPDVLCPPAPAALEARLTAETTFARMAWTPGEGLCDAKAGVRPIEPSP</sequence>
<accession>A0A9Q9MI53</accession>
<feature type="region of interest" description="Disordered" evidence="1">
    <location>
        <begin position="23"/>
        <end position="84"/>
    </location>
</feature>
<dbReference type="InterPro" id="IPR025326">
    <property type="entry name" value="DUF4232"/>
</dbReference>
<protein>
    <submittedName>
        <fullName evidence="4">DUF4232 domain-containing protein</fullName>
    </submittedName>
</protein>
<evidence type="ECO:0000313" key="5">
    <source>
        <dbReference type="Proteomes" id="UP001058003"/>
    </source>
</evidence>